<dbReference type="InterPro" id="IPR036390">
    <property type="entry name" value="WH_DNA-bd_sf"/>
</dbReference>
<keyword evidence="5" id="KW-1185">Reference proteome</keyword>
<evidence type="ECO:0000259" key="2">
    <source>
        <dbReference type="Pfam" id="PF01047"/>
    </source>
</evidence>
<dbReference type="Gene3D" id="1.10.10.10">
    <property type="entry name" value="Winged helix-like DNA-binding domain superfamily/Winged helix DNA-binding domain"/>
    <property type="match status" value="1"/>
</dbReference>
<evidence type="ECO:0000313" key="4">
    <source>
        <dbReference type="EMBL" id="SSA46065.1"/>
    </source>
</evidence>
<reference evidence="3 5" key="3">
    <citation type="submission" date="2018-03" db="EMBL/GenBank/DDBJ databases">
        <title>Genomic Encyclopedia of Archaeal and Bacterial Type Strains, Phase II (KMG-II): from individual species to whole genera.</title>
        <authorList>
            <person name="Goeker M."/>
        </authorList>
    </citation>
    <scope>NUCLEOTIDE SEQUENCE [LARGE SCALE GENOMIC DNA]</scope>
    <source>
        <strain evidence="3 5">DSM 25227</strain>
    </source>
</reference>
<dbReference type="Proteomes" id="UP000251571">
    <property type="component" value="Unassembled WGS sequence"/>
</dbReference>
<dbReference type="Pfam" id="PF00480">
    <property type="entry name" value="ROK"/>
    <property type="match status" value="1"/>
</dbReference>
<dbReference type="Gene3D" id="3.30.420.40">
    <property type="match status" value="2"/>
</dbReference>
<dbReference type="SUPFAM" id="SSF53067">
    <property type="entry name" value="Actin-like ATPase domain"/>
    <property type="match status" value="1"/>
</dbReference>
<gene>
    <name evidence="3" type="ORF">BCF38_104340</name>
    <name evidence="4" type="ORF">SAMN05421539_104340</name>
</gene>
<dbReference type="InterPro" id="IPR049874">
    <property type="entry name" value="ROK_cs"/>
</dbReference>
<evidence type="ECO:0000256" key="1">
    <source>
        <dbReference type="ARBA" id="ARBA00006479"/>
    </source>
</evidence>
<dbReference type="PANTHER" id="PTHR18964">
    <property type="entry name" value="ROK (REPRESSOR, ORF, KINASE) FAMILY"/>
    <property type="match status" value="1"/>
</dbReference>
<dbReference type="GO" id="GO:0003700">
    <property type="term" value="F:DNA-binding transcription factor activity"/>
    <property type="evidence" value="ECO:0007669"/>
    <property type="project" value="InterPro"/>
</dbReference>
<protein>
    <submittedName>
        <fullName evidence="3">Putative NBD/HSP70 family sugar kinase</fullName>
    </submittedName>
    <submittedName>
        <fullName evidence="4">Sugar kinase of the NBD/HSP70 family, may contain an N-terminal HTH domain</fullName>
    </submittedName>
</protein>
<keyword evidence="4" id="KW-0418">Kinase</keyword>
<dbReference type="EMBL" id="UETC01000004">
    <property type="protein sequence ID" value="SSA46065.1"/>
    <property type="molecule type" value="Genomic_DNA"/>
</dbReference>
<dbReference type="InterPro" id="IPR000835">
    <property type="entry name" value="HTH_MarR-typ"/>
</dbReference>
<keyword evidence="4" id="KW-0808">Transferase</keyword>
<evidence type="ECO:0000313" key="3">
    <source>
        <dbReference type="EMBL" id="PWJ19403.1"/>
    </source>
</evidence>
<name>A0A2Y9API8_9RHOB</name>
<proteinExistence type="inferred from homology"/>
<dbReference type="InterPro" id="IPR043129">
    <property type="entry name" value="ATPase_NBD"/>
</dbReference>
<evidence type="ECO:0000313" key="5">
    <source>
        <dbReference type="Proteomes" id="UP000245839"/>
    </source>
</evidence>
<reference evidence="4" key="1">
    <citation type="submission" date="2016-10" db="EMBL/GenBank/DDBJ databases">
        <authorList>
            <person name="Cai Z."/>
        </authorList>
    </citation>
    <scope>NUCLEOTIDE SEQUENCE [LARGE SCALE GENOMIC DNA]</scope>
    <source>
        <strain evidence="4">DSM 25227</strain>
    </source>
</reference>
<dbReference type="EMBL" id="QGDJ01000004">
    <property type="protein sequence ID" value="PWJ19403.1"/>
    <property type="molecule type" value="Genomic_DNA"/>
</dbReference>
<dbReference type="Proteomes" id="UP000245839">
    <property type="component" value="Unassembled WGS sequence"/>
</dbReference>
<dbReference type="Pfam" id="PF01047">
    <property type="entry name" value="MarR"/>
    <property type="match status" value="1"/>
</dbReference>
<dbReference type="InterPro" id="IPR036388">
    <property type="entry name" value="WH-like_DNA-bd_sf"/>
</dbReference>
<dbReference type="SUPFAM" id="SSF46785">
    <property type="entry name" value="Winged helix' DNA-binding domain"/>
    <property type="match status" value="1"/>
</dbReference>
<dbReference type="PROSITE" id="PS01125">
    <property type="entry name" value="ROK"/>
    <property type="match status" value="1"/>
</dbReference>
<organism evidence="4 6">
    <name type="scientific">Jannaschia seohaensis</name>
    <dbReference type="NCBI Taxonomy" id="475081"/>
    <lineage>
        <taxon>Bacteria</taxon>
        <taxon>Pseudomonadati</taxon>
        <taxon>Pseudomonadota</taxon>
        <taxon>Alphaproteobacteria</taxon>
        <taxon>Rhodobacterales</taxon>
        <taxon>Roseobacteraceae</taxon>
        <taxon>Jannaschia</taxon>
    </lineage>
</organism>
<dbReference type="RefSeq" id="WP_109564487.1">
    <property type="nucleotide sequence ID" value="NZ_QGDJ01000004.1"/>
</dbReference>
<dbReference type="InterPro" id="IPR000600">
    <property type="entry name" value="ROK"/>
</dbReference>
<feature type="domain" description="HTH marR-type" evidence="2">
    <location>
        <begin position="17"/>
        <end position="65"/>
    </location>
</feature>
<dbReference type="GO" id="GO:0016301">
    <property type="term" value="F:kinase activity"/>
    <property type="evidence" value="ECO:0007669"/>
    <property type="project" value="UniProtKB-KW"/>
</dbReference>
<comment type="similarity">
    <text evidence="1">Belongs to the ROK (NagC/XylR) family.</text>
</comment>
<accession>A0A2Y9API8</accession>
<dbReference type="OrthoDB" id="9810372at2"/>
<dbReference type="AlphaFoldDB" id="A0A2Y9API8"/>
<evidence type="ECO:0000313" key="6">
    <source>
        <dbReference type="Proteomes" id="UP000251571"/>
    </source>
</evidence>
<reference evidence="6" key="2">
    <citation type="submission" date="2016-10" db="EMBL/GenBank/DDBJ databases">
        <authorList>
            <person name="Varghese N."/>
            <person name="Submissions S."/>
        </authorList>
    </citation>
    <scope>NUCLEOTIDE SEQUENCE [LARGE SCALE GENOMIC DNA]</scope>
    <source>
        <strain evidence="6">DSM 25227</strain>
    </source>
</reference>
<sequence>MREATDTANDPRRWGRGRVLRAIRQAGAIARVDIARQTGISAATVTALTAELLSEGLIERIHPEDRAPDAGRRGRPREALRLRGEARLVAGVKVSHRVITVLLVDFTGAEIGLHEAPRAEIASAPAVLADAIVAATTAACARHGRRLEDVSGICVGLAGQVDGARGHVHWSSALDRRNVDLAPALAARAPCPVFLENDANLVAKAEQLFGRGRGVDNFLVVTVQHGIGMGVILGGELHRGARGCSGELGHSKVVSDGALCQCGQRGCLEAYAGGYGLRMRAAEAGLKDMSVEDLRQAEAAGDPVAIEVLSEARQHFARVLANLVTVFDPELIVLAVEAEEGHPLCTPEVLEQVRQLSLSVDAPPTEIDVQFRDDRMWAEGATAYGIERVEALAVERRPLGQSA</sequence>
<dbReference type="PANTHER" id="PTHR18964:SF149">
    <property type="entry name" value="BIFUNCTIONAL UDP-N-ACETYLGLUCOSAMINE 2-EPIMERASE_N-ACETYLMANNOSAMINE KINASE"/>
    <property type="match status" value="1"/>
</dbReference>